<gene>
    <name evidence="1" type="ORF">BGW36DRAFT_453231</name>
</gene>
<evidence type="ECO:0000313" key="1">
    <source>
        <dbReference type="EMBL" id="KAH8695323.1"/>
    </source>
</evidence>
<dbReference type="EMBL" id="JAJTJA010000008">
    <property type="protein sequence ID" value="KAH8695323.1"/>
    <property type="molecule type" value="Genomic_DNA"/>
</dbReference>
<proteinExistence type="predicted"/>
<dbReference type="GeneID" id="70252158"/>
<keyword evidence="2" id="KW-1185">Reference proteome</keyword>
<dbReference type="RefSeq" id="XP_046070465.1">
    <property type="nucleotide sequence ID" value="XM_046221871.1"/>
</dbReference>
<reference evidence="1" key="1">
    <citation type="submission" date="2021-12" db="EMBL/GenBank/DDBJ databases">
        <title>Convergent genome expansion in fungi linked to evolution of root-endophyte symbiosis.</title>
        <authorList>
            <consortium name="DOE Joint Genome Institute"/>
            <person name="Ke Y.-H."/>
            <person name="Bonito G."/>
            <person name="Liao H.-L."/>
            <person name="Looney B."/>
            <person name="Rojas-Flechas A."/>
            <person name="Nash J."/>
            <person name="Hameed K."/>
            <person name="Schadt C."/>
            <person name="Martin F."/>
            <person name="Crous P.W."/>
            <person name="Miettinen O."/>
            <person name="Magnuson J.K."/>
            <person name="Labbe J."/>
            <person name="Jacobson D."/>
            <person name="Doktycz M.J."/>
            <person name="Veneault-Fourrey C."/>
            <person name="Kuo A."/>
            <person name="Mondo S."/>
            <person name="Calhoun S."/>
            <person name="Riley R."/>
            <person name="Ohm R."/>
            <person name="LaButti K."/>
            <person name="Andreopoulos B."/>
            <person name="Pangilinan J."/>
            <person name="Nolan M."/>
            <person name="Tritt A."/>
            <person name="Clum A."/>
            <person name="Lipzen A."/>
            <person name="Daum C."/>
            <person name="Barry K."/>
            <person name="Grigoriev I.V."/>
            <person name="Vilgalys R."/>
        </authorList>
    </citation>
    <scope>NUCLEOTIDE SEQUENCE</scope>
    <source>
        <strain evidence="1">PMI_201</strain>
    </source>
</reference>
<organism evidence="1 2">
    <name type="scientific">Talaromyces proteolyticus</name>
    <dbReference type="NCBI Taxonomy" id="1131652"/>
    <lineage>
        <taxon>Eukaryota</taxon>
        <taxon>Fungi</taxon>
        <taxon>Dikarya</taxon>
        <taxon>Ascomycota</taxon>
        <taxon>Pezizomycotina</taxon>
        <taxon>Eurotiomycetes</taxon>
        <taxon>Eurotiomycetidae</taxon>
        <taxon>Eurotiales</taxon>
        <taxon>Trichocomaceae</taxon>
        <taxon>Talaromyces</taxon>
        <taxon>Talaromyces sect. Bacilispori</taxon>
    </lineage>
</organism>
<dbReference type="AlphaFoldDB" id="A0AAD4PYM7"/>
<sequence length="170" mass="19417">MVFYYQQAMFKKGVWPLEEHFSKTSVGAILTRLKTIGWSEQSSWGCKQCTFDCAKVIDGAVERTKKYFDGLCLDYMQDDAPSNEYGWKEKETWHCKGGRHGEPTRYYSQMWANSRERYNIFDLNLCVSEGLHFYMGVLASLESQLPAPLVLGSTDNINGSLTACFSVSTR</sequence>
<accession>A0AAD4PYM7</accession>
<evidence type="ECO:0000313" key="2">
    <source>
        <dbReference type="Proteomes" id="UP001201262"/>
    </source>
</evidence>
<name>A0AAD4PYM7_9EURO</name>
<comment type="caution">
    <text evidence="1">The sequence shown here is derived from an EMBL/GenBank/DDBJ whole genome shotgun (WGS) entry which is preliminary data.</text>
</comment>
<protein>
    <submittedName>
        <fullName evidence="1">Uncharacterized protein</fullName>
    </submittedName>
</protein>
<dbReference type="Proteomes" id="UP001201262">
    <property type="component" value="Unassembled WGS sequence"/>
</dbReference>